<feature type="domain" description="DUF2157" evidence="2">
    <location>
        <begin position="15"/>
        <end position="155"/>
    </location>
</feature>
<dbReference type="EMBL" id="JALPRF010000002">
    <property type="protein sequence ID" value="MCK8493108.1"/>
    <property type="molecule type" value="Genomic_DNA"/>
</dbReference>
<evidence type="ECO:0000313" key="3">
    <source>
        <dbReference type="EMBL" id="MCK8493108.1"/>
    </source>
</evidence>
<feature type="transmembrane region" description="Helical" evidence="1">
    <location>
        <begin position="266"/>
        <end position="285"/>
    </location>
</feature>
<feature type="transmembrane region" description="Helical" evidence="1">
    <location>
        <begin position="188"/>
        <end position="206"/>
    </location>
</feature>
<dbReference type="Proteomes" id="UP001202180">
    <property type="component" value="Unassembled WGS sequence"/>
</dbReference>
<protein>
    <submittedName>
        <fullName evidence="3">DUF2157 domain-containing protein</fullName>
    </submittedName>
</protein>
<proteinExistence type="predicted"/>
<organism evidence="3 4">
    <name type="scientific">Spirosoma liriopis</name>
    <dbReference type="NCBI Taxonomy" id="2937440"/>
    <lineage>
        <taxon>Bacteria</taxon>
        <taxon>Pseudomonadati</taxon>
        <taxon>Bacteroidota</taxon>
        <taxon>Cytophagia</taxon>
        <taxon>Cytophagales</taxon>
        <taxon>Cytophagaceae</taxon>
        <taxon>Spirosoma</taxon>
    </lineage>
</organism>
<feature type="transmembrane region" description="Helical" evidence="1">
    <location>
        <begin position="297"/>
        <end position="314"/>
    </location>
</feature>
<feature type="transmembrane region" description="Helical" evidence="1">
    <location>
        <begin position="218"/>
        <end position="236"/>
    </location>
</feature>
<keyword evidence="4" id="KW-1185">Reference proteome</keyword>
<accession>A0ABT0HLR8</accession>
<keyword evidence="1" id="KW-0812">Transmembrane</keyword>
<dbReference type="InterPro" id="IPR018677">
    <property type="entry name" value="DUF2157"/>
</dbReference>
<sequence>MSPTDVLNALDKLTILPAEQKAQLTDYEQKKPFSLHWELRSMLYIGILLLSSGLGLLVYDNFDQIGHGVLLGAMAIACLACFVFAWRYQPPWTTDQARNRSPFGDYALLMACLLFLTLEGYAQYQYSVFGTRYGLVTLLPALLFLPLAYRFDHRGVLGMALTALISWVGVTVRPLELYFKTNFFDRDTVFSAIGLAIVLIALAFGLERQRIKAHFTYTYLAIAGNLLMVALLGGLFNFGELRWGFVVGIAAACITLDQYARRNQSFMFLLMSTVYGYIGVTYLFFHYVTPRNWNDTLYYWYFILTGIALVAYLMSQVPKRTNA</sequence>
<feature type="transmembrane region" description="Helical" evidence="1">
    <location>
        <begin position="106"/>
        <end position="124"/>
    </location>
</feature>
<dbReference type="Pfam" id="PF09925">
    <property type="entry name" value="DUF2157"/>
    <property type="match status" value="1"/>
</dbReference>
<comment type="caution">
    <text evidence="3">The sequence shown here is derived from an EMBL/GenBank/DDBJ whole genome shotgun (WGS) entry which is preliminary data.</text>
</comment>
<feature type="transmembrane region" description="Helical" evidence="1">
    <location>
        <begin position="41"/>
        <end position="59"/>
    </location>
</feature>
<feature type="transmembrane region" description="Helical" evidence="1">
    <location>
        <begin position="130"/>
        <end position="149"/>
    </location>
</feature>
<feature type="transmembrane region" description="Helical" evidence="1">
    <location>
        <begin position="156"/>
        <end position="176"/>
    </location>
</feature>
<name>A0ABT0HLR8_9BACT</name>
<evidence type="ECO:0000256" key="1">
    <source>
        <dbReference type="SAM" id="Phobius"/>
    </source>
</evidence>
<evidence type="ECO:0000259" key="2">
    <source>
        <dbReference type="Pfam" id="PF09925"/>
    </source>
</evidence>
<keyword evidence="1" id="KW-0472">Membrane</keyword>
<feature type="transmembrane region" description="Helical" evidence="1">
    <location>
        <begin position="65"/>
        <end position="86"/>
    </location>
</feature>
<keyword evidence="1" id="KW-1133">Transmembrane helix</keyword>
<evidence type="ECO:0000313" key="4">
    <source>
        <dbReference type="Proteomes" id="UP001202180"/>
    </source>
</evidence>
<gene>
    <name evidence="3" type="ORF">M0L20_14660</name>
</gene>
<dbReference type="RefSeq" id="WP_248477686.1">
    <property type="nucleotide sequence ID" value="NZ_JALPRF010000002.1"/>
</dbReference>
<reference evidence="3 4" key="1">
    <citation type="submission" date="2022-04" db="EMBL/GenBank/DDBJ databases">
        <title>Spirosoma sp. strain RP8 genome sequencing and assembly.</title>
        <authorList>
            <person name="Jung Y."/>
        </authorList>
    </citation>
    <scope>NUCLEOTIDE SEQUENCE [LARGE SCALE GENOMIC DNA]</scope>
    <source>
        <strain evidence="3 4">RP8</strain>
    </source>
</reference>